<sequence>IGILVPCCTVVSYGVKLHLVGLGQSLVVTDVVFLVNGLSSIVFVRLGFQDLFVDFILSIFISLLSYLVAHFIANHVSGGSSFRRICYSRLFMVSSLSFGFSVVVFHSPQSGCLYSSRAFLGVGVRKFCGSSLAWAHCMCLFSASYLLAGGCASVR</sequence>
<protein>
    <recommendedName>
        <fullName evidence="4">Transmembrane protein</fullName>
    </recommendedName>
</protein>
<reference evidence="2 3" key="1">
    <citation type="submission" date="2021-05" db="EMBL/GenBank/DDBJ databases">
        <title>Genome Assembly of Synthetic Allotetraploid Brassica napus Reveals Homoeologous Exchanges between Subgenomes.</title>
        <authorList>
            <person name="Davis J.T."/>
        </authorList>
    </citation>
    <scope>NUCLEOTIDE SEQUENCE [LARGE SCALE GENOMIC DNA]</scope>
    <source>
        <strain evidence="3">cv. Da-Ae</strain>
        <tissue evidence="2">Seedling</tissue>
    </source>
</reference>
<accession>A0ABQ8AB86</accession>
<keyword evidence="3" id="KW-1185">Reference proteome</keyword>
<dbReference type="Proteomes" id="UP000824890">
    <property type="component" value="Unassembled WGS sequence"/>
</dbReference>
<evidence type="ECO:0000256" key="1">
    <source>
        <dbReference type="SAM" id="Phobius"/>
    </source>
</evidence>
<keyword evidence="1" id="KW-1133">Transmembrane helix</keyword>
<evidence type="ECO:0008006" key="4">
    <source>
        <dbReference type="Google" id="ProtNLM"/>
    </source>
</evidence>
<feature type="transmembrane region" description="Helical" evidence="1">
    <location>
        <begin position="52"/>
        <end position="73"/>
    </location>
</feature>
<feature type="transmembrane region" description="Helical" evidence="1">
    <location>
        <begin position="85"/>
        <end position="105"/>
    </location>
</feature>
<dbReference type="EMBL" id="JAGKQM010000013">
    <property type="protein sequence ID" value="KAH0889756.1"/>
    <property type="molecule type" value="Genomic_DNA"/>
</dbReference>
<organism evidence="2 3">
    <name type="scientific">Brassica napus</name>
    <name type="common">Rape</name>
    <dbReference type="NCBI Taxonomy" id="3708"/>
    <lineage>
        <taxon>Eukaryota</taxon>
        <taxon>Viridiplantae</taxon>
        <taxon>Streptophyta</taxon>
        <taxon>Embryophyta</taxon>
        <taxon>Tracheophyta</taxon>
        <taxon>Spermatophyta</taxon>
        <taxon>Magnoliopsida</taxon>
        <taxon>eudicotyledons</taxon>
        <taxon>Gunneridae</taxon>
        <taxon>Pentapetalae</taxon>
        <taxon>rosids</taxon>
        <taxon>malvids</taxon>
        <taxon>Brassicales</taxon>
        <taxon>Brassicaceae</taxon>
        <taxon>Brassiceae</taxon>
        <taxon>Brassica</taxon>
    </lineage>
</organism>
<evidence type="ECO:0000313" key="3">
    <source>
        <dbReference type="Proteomes" id="UP000824890"/>
    </source>
</evidence>
<comment type="caution">
    <text evidence="2">The sequence shown here is derived from an EMBL/GenBank/DDBJ whole genome shotgun (WGS) entry which is preliminary data.</text>
</comment>
<proteinExistence type="predicted"/>
<evidence type="ECO:0000313" key="2">
    <source>
        <dbReference type="EMBL" id="KAH0889756.1"/>
    </source>
</evidence>
<feature type="transmembrane region" description="Helical" evidence="1">
    <location>
        <begin position="133"/>
        <end position="154"/>
    </location>
</feature>
<feature type="transmembrane region" description="Helical" evidence="1">
    <location>
        <begin position="26"/>
        <end position="46"/>
    </location>
</feature>
<keyword evidence="1" id="KW-0472">Membrane</keyword>
<feature type="non-terminal residue" evidence="2">
    <location>
        <position position="1"/>
    </location>
</feature>
<gene>
    <name evidence="2" type="ORF">HID58_052185</name>
</gene>
<keyword evidence="1" id="KW-0812">Transmembrane</keyword>
<name>A0ABQ8AB86_BRANA</name>